<dbReference type="RefSeq" id="WP_132001859.1">
    <property type="nucleotide sequence ID" value="NZ_JABUHM010000001.1"/>
</dbReference>
<dbReference type="SUPFAM" id="SSF51905">
    <property type="entry name" value="FAD/NAD(P)-binding domain"/>
    <property type="match status" value="1"/>
</dbReference>
<dbReference type="Proteomes" id="UP000295689">
    <property type="component" value="Unassembled WGS sequence"/>
</dbReference>
<protein>
    <submittedName>
        <fullName evidence="1">2-polyprenyl-6-methoxyphenol hydroxylase-like FAD-dependent oxidoreductase</fullName>
    </submittedName>
</protein>
<reference evidence="1 2" key="1">
    <citation type="journal article" date="2015" name="Stand. Genomic Sci.">
        <title>Genomic Encyclopedia of Bacterial and Archaeal Type Strains, Phase III: the genomes of soil and plant-associated and newly described type strains.</title>
        <authorList>
            <person name="Whitman W.B."/>
            <person name="Woyke T."/>
            <person name="Klenk H.P."/>
            <person name="Zhou Y."/>
            <person name="Lilburn T.G."/>
            <person name="Beck B.J."/>
            <person name="De Vos P."/>
            <person name="Vandamme P."/>
            <person name="Eisen J.A."/>
            <person name="Garrity G."/>
            <person name="Hugenholtz P."/>
            <person name="Kyrpides N.C."/>
        </authorList>
    </citation>
    <scope>NUCLEOTIDE SEQUENCE [LARGE SCALE GENOMIC DNA]</scope>
    <source>
        <strain evidence="1 2">CV53</strain>
    </source>
</reference>
<dbReference type="Gene3D" id="3.50.50.60">
    <property type="entry name" value="FAD/NAD(P)-binding domain"/>
    <property type="match status" value="1"/>
</dbReference>
<dbReference type="PANTHER" id="PTHR43422:SF3">
    <property type="entry name" value="THIAMINE THIAZOLE SYNTHASE"/>
    <property type="match status" value="1"/>
</dbReference>
<dbReference type="PANTHER" id="PTHR43422">
    <property type="entry name" value="THIAMINE THIAZOLE SYNTHASE"/>
    <property type="match status" value="1"/>
</dbReference>
<gene>
    <name evidence="1" type="ORF">EV146_102194</name>
</gene>
<organism evidence="1 2">
    <name type="scientific">Mesobacillus foraminis</name>
    <dbReference type="NCBI Taxonomy" id="279826"/>
    <lineage>
        <taxon>Bacteria</taxon>
        <taxon>Bacillati</taxon>
        <taxon>Bacillota</taxon>
        <taxon>Bacilli</taxon>
        <taxon>Bacillales</taxon>
        <taxon>Bacillaceae</taxon>
        <taxon>Mesobacillus</taxon>
    </lineage>
</organism>
<proteinExistence type="predicted"/>
<comment type="caution">
    <text evidence="1">The sequence shown here is derived from an EMBL/GenBank/DDBJ whole genome shotgun (WGS) entry which is preliminary data.</text>
</comment>
<dbReference type="AlphaFoldDB" id="A0A4R2BJ81"/>
<name>A0A4R2BJ81_9BACI</name>
<evidence type="ECO:0000313" key="1">
    <source>
        <dbReference type="EMBL" id="TCN27247.1"/>
    </source>
</evidence>
<evidence type="ECO:0000313" key="2">
    <source>
        <dbReference type="Proteomes" id="UP000295689"/>
    </source>
</evidence>
<dbReference type="Gene3D" id="3.30.9.100">
    <property type="match status" value="1"/>
</dbReference>
<dbReference type="EMBL" id="SLVV01000002">
    <property type="protein sequence ID" value="TCN27247.1"/>
    <property type="molecule type" value="Genomic_DNA"/>
</dbReference>
<sequence length="448" mass="50198">MSKTVTKNKAIIIGGSIAGKLAARVLSDFAEEVIIVEKDPKCEQRLPRTSVPQGFHGHALLKSGEEALEELFPGIVDELIADGAVPSDFASELSWYHHGSWKVQFKSGVSIIQQSRPFLEEHIQRRLELIPNIFFQYETKVKGVVVKENRAIGVTLTTKNGNISDLFADIVVDASGAGSATPRWLKELGLGVPPKTEVKVDLFYSSRKYCSLSPKNGGSLLIYPNPPIQNLGGAISKIENNEWMVTLLGYGVKHPPFNDEQFINYTKQLDDQGIFETIKDADPVTPVSFYRFPSLSRYHYENMKHFPDGLIVIGDAFSRINPVFAQGMSIAALEALALKKELSKREGNPGNPKHLSKKIHRRFSRITDIPWLIALSEDFRFKTTSGKKPFGLPFLQWYVKKVVKACSRNTEVYGQFIHVLHLKAHPITLFSPKMMLKIFASVKKSNYI</sequence>
<keyword evidence="2" id="KW-1185">Reference proteome</keyword>
<accession>A0A4R2BJ81</accession>
<dbReference type="InterPro" id="IPR036188">
    <property type="entry name" value="FAD/NAD-bd_sf"/>
</dbReference>